<name>A0ABV0TDD4_9TELE</name>
<proteinExistence type="predicted"/>
<organism evidence="1 2">
    <name type="scientific">Ilyodon furcidens</name>
    <name type="common">goldbreast splitfin</name>
    <dbReference type="NCBI Taxonomy" id="33524"/>
    <lineage>
        <taxon>Eukaryota</taxon>
        <taxon>Metazoa</taxon>
        <taxon>Chordata</taxon>
        <taxon>Craniata</taxon>
        <taxon>Vertebrata</taxon>
        <taxon>Euteleostomi</taxon>
        <taxon>Actinopterygii</taxon>
        <taxon>Neopterygii</taxon>
        <taxon>Teleostei</taxon>
        <taxon>Neoteleostei</taxon>
        <taxon>Acanthomorphata</taxon>
        <taxon>Ovalentaria</taxon>
        <taxon>Atherinomorphae</taxon>
        <taxon>Cyprinodontiformes</taxon>
        <taxon>Goodeidae</taxon>
        <taxon>Ilyodon</taxon>
    </lineage>
</organism>
<evidence type="ECO:0000313" key="2">
    <source>
        <dbReference type="Proteomes" id="UP001482620"/>
    </source>
</evidence>
<reference evidence="1 2" key="1">
    <citation type="submission" date="2021-06" db="EMBL/GenBank/DDBJ databases">
        <authorList>
            <person name="Palmer J.M."/>
        </authorList>
    </citation>
    <scope>NUCLEOTIDE SEQUENCE [LARGE SCALE GENOMIC DNA]</scope>
    <source>
        <strain evidence="2">if_2019</strain>
        <tissue evidence="1">Muscle</tissue>
    </source>
</reference>
<protein>
    <submittedName>
        <fullName evidence="1">Uncharacterized protein</fullName>
    </submittedName>
</protein>
<keyword evidence="2" id="KW-1185">Reference proteome</keyword>
<dbReference type="EMBL" id="JAHRIQ010028794">
    <property type="protein sequence ID" value="MEQ2230829.1"/>
    <property type="molecule type" value="Genomic_DNA"/>
</dbReference>
<evidence type="ECO:0000313" key="1">
    <source>
        <dbReference type="EMBL" id="MEQ2230829.1"/>
    </source>
</evidence>
<comment type="caution">
    <text evidence="1">The sequence shown here is derived from an EMBL/GenBank/DDBJ whole genome shotgun (WGS) entry which is preliminary data.</text>
</comment>
<dbReference type="Proteomes" id="UP001482620">
    <property type="component" value="Unassembled WGS sequence"/>
</dbReference>
<accession>A0ABV0TDD4</accession>
<sequence>MMVLSAQMSAWFANCKGSMQSCTIGRRCCRTILSKVFITCDISTMGLKLGRLPGCPFSGTGTIQKAFQIFCKFFFLQQLVKEMPEHSHQLLSTHLEDPRIDFIGYSGLADPGSGELSSHSTGCDD</sequence>
<gene>
    <name evidence="1" type="ORF">ILYODFUR_033281</name>
</gene>